<dbReference type="RefSeq" id="WP_044616544.1">
    <property type="nucleotide sequence ID" value="NZ_CP007142.1"/>
</dbReference>
<dbReference type="KEGG" id="gsn:YC6258_01842"/>
<keyword evidence="3" id="KW-1185">Reference proteome</keyword>
<dbReference type="AlphaFoldDB" id="A0A0C5VHZ0"/>
<dbReference type="HOGENOM" id="CLU_1633087_0_0_6"/>
<gene>
    <name evidence="2" type="ORF">YC6258_01842</name>
</gene>
<name>A0A0C5VHZ0_9GAMM</name>
<organism evidence="2 3">
    <name type="scientific">Gynuella sunshinyii YC6258</name>
    <dbReference type="NCBI Taxonomy" id="1445510"/>
    <lineage>
        <taxon>Bacteria</taxon>
        <taxon>Pseudomonadati</taxon>
        <taxon>Pseudomonadota</taxon>
        <taxon>Gammaproteobacteria</taxon>
        <taxon>Oceanospirillales</taxon>
        <taxon>Saccharospirillaceae</taxon>
        <taxon>Gynuella</taxon>
    </lineage>
</organism>
<feature type="domain" description="DUF4124" evidence="1">
    <location>
        <begin position="18"/>
        <end position="52"/>
    </location>
</feature>
<dbReference type="Pfam" id="PF13511">
    <property type="entry name" value="DUF4124"/>
    <property type="match status" value="1"/>
</dbReference>
<reference evidence="2 3" key="1">
    <citation type="submission" date="2014-01" db="EMBL/GenBank/DDBJ databases">
        <title>Full genme sequencing of cellulolytic bacterium Gynuella sunshinyii YC6258T gen. nov., sp. nov.</title>
        <authorList>
            <person name="Khan H."/>
            <person name="Chung E.J."/>
            <person name="Chung Y.R."/>
        </authorList>
    </citation>
    <scope>NUCLEOTIDE SEQUENCE [LARGE SCALE GENOMIC DNA]</scope>
    <source>
        <strain evidence="2 3">YC6258</strain>
    </source>
</reference>
<accession>A0A0C5VHZ0</accession>
<protein>
    <recommendedName>
        <fullName evidence="1">DUF4124 domain-containing protein</fullName>
    </recommendedName>
</protein>
<proteinExistence type="predicted"/>
<dbReference type="InterPro" id="IPR025392">
    <property type="entry name" value="DUF4124"/>
</dbReference>
<sequence>MRSSLVILMLLVSGMGYAENKIYTWVDANGVTQYGDRPPLSSKAKEVKVDGYQATPVSIDVDKLPGQWTLAASSGEMQNWEILKDGQVQIDSRDNDDRMIITGKWVLEGSVMTIESTSIQQRINGLTTVSTDPIQYVYKFIEFEDDRFRVSNNSGTLRATRK</sequence>
<evidence type="ECO:0000259" key="1">
    <source>
        <dbReference type="Pfam" id="PF13511"/>
    </source>
</evidence>
<dbReference type="Proteomes" id="UP000032266">
    <property type="component" value="Chromosome"/>
</dbReference>
<dbReference type="EMBL" id="CP007142">
    <property type="protein sequence ID" value="AJQ93886.1"/>
    <property type="molecule type" value="Genomic_DNA"/>
</dbReference>
<evidence type="ECO:0000313" key="3">
    <source>
        <dbReference type="Proteomes" id="UP000032266"/>
    </source>
</evidence>
<evidence type="ECO:0000313" key="2">
    <source>
        <dbReference type="EMBL" id="AJQ93886.1"/>
    </source>
</evidence>